<organism evidence="1 2">
    <name type="scientific">Candidatus Limenecus avicola</name>
    <dbReference type="NCBI Taxonomy" id="2840847"/>
    <lineage>
        <taxon>Bacteria</taxon>
        <taxon>Bacillati</taxon>
        <taxon>Bacillota</taxon>
        <taxon>Clostridia</taxon>
        <taxon>Eubacteriales</taxon>
        <taxon>Clostridiaceae</taxon>
        <taxon>Clostridiaceae incertae sedis</taxon>
        <taxon>Candidatus Limenecus</taxon>
    </lineage>
</organism>
<gene>
    <name evidence="1" type="ORF">IAD26_07860</name>
</gene>
<evidence type="ECO:0000313" key="2">
    <source>
        <dbReference type="Proteomes" id="UP000886748"/>
    </source>
</evidence>
<dbReference type="AlphaFoldDB" id="A0A9D1N0U7"/>
<reference evidence="1" key="2">
    <citation type="journal article" date="2021" name="PeerJ">
        <title>Extensive microbial diversity within the chicken gut microbiome revealed by metagenomics and culture.</title>
        <authorList>
            <person name="Gilroy R."/>
            <person name="Ravi A."/>
            <person name="Getino M."/>
            <person name="Pursley I."/>
            <person name="Horton D.L."/>
            <person name="Alikhan N.F."/>
            <person name="Baker D."/>
            <person name="Gharbi K."/>
            <person name="Hall N."/>
            <person name="Watson M."/>
            <person name="Adriaenssens E.M."/>
            <person name="Foster-Nyarko E."/>
            <person name="Jarju S."/>
            <person name="Secka A."/>
            <person name="Antonio M."/>
            <person name="Oren A."/>
            <person name="Chaudhuri R.R."/>
            <person name="La Ragione R."/>
            <person name="Hildebrand F."/>
            <person name="Pallen M.J."/>
        </authorList>
    </citation>
    <scope>NUCLEOTIDE SEQUENCE</scope>
    <source>
        <strain evidence="1">CHK154-7741</strain>
    </source>
</reference>
<dbReference type="Proteomes" id="UP000886748">
    <property type="component" value="Unassembled WGS sequence"/>
</dbReference>
<evidence type="ECO:0000313" key="1">
    <source>
        <dbReference type="EMBL" id="HIU93029.1"/>
    </source>
</evidence>
<proteinExistence type="predicted"/>
<dbReference type="EMBL" id="DVOD01000057">
    <property type="protein sequence ID" value="HIU93029.1"/>
    <property type="molecule type" value="Genomic_DNA"/>
</dbReference>
<name>A0A9D1N0U7_9CLOT</name>
<dbReference type="InterPro" id="IPR005358">
    <property type="entry name" value="Puta_zinc/iron-chelating_dom"/>
</dbReference>
<reference evidence="1" key="1">
    <citation type="submission" date="2020-10" db="EMBL/GenBank/DDBJ databases">
        <authorList>
            <person name="Gilroy R."/>
        </authorList>
    </citation>
    <scope>NUCLEOTIDE SEQUENCE</scope>
    <source>
        <strain evidence="1">CHK154-7741</strain>
    </source>
</reference>
<protein>
    <submittedName>
        <fullName evidence="1">YkgJ family cysteine cluster protein</fullName>
    </submittedName>
</protein>
<dbReference type="Pfam" id="PF03692">
    <property type="entry name" value="CxxCxxCC"/>
    <property type="match status" value="1"/>
</dbReference>
<sequence>MNTLQNEIINTRKIYRELFNNARSAIERQIDSLKKASLCNHCKQRCDIDFNKITVLQKFPDGCRYKFWQESVLNLLENQISKDIYERIQIIEKRRQTYSCACCSSCCKLASSEYSFEELKQRAKNGDVFSKEFISVFVPYDSVDTAQKLYPDYVKLLREHFKDNELYFYYCPKLGSNGLCTDYENRPNICRDFPNNPLVALPLKCSYNEWKQEVEITALTLHALIDIIGYYKQKINEVL</sequence>
<comment type="caution">
    <text evidence="1">The sequence shown here is derived from an EMBL/GenBank/DDBJ whole genome shotgun (WGS) entry which is preliminary data.</text>
</comment>
<accession>A0A9D1N0U7</accession>